<dbReference type="EMBL" id="UAUU01000005">
    <property type="protein sequence ID" value="SPZ84867.1"/>
    <property type="molecule type" value="Genomic_DNA"/>
</dbReference>
<organism evidence="2 3">
    <name type="scientific">Sphingobacterium multivorum</name>
    <dbReference type="NCBI Taxonomy" id="28454"/>
    <lineage>
        <taxon>Bacteria</taxon>
        <taxon>Pseudomonadati</taxon>
        <taxon>Bacteroidota</taxon>
        <taxon>Sphingobacteriia</taxon>
        <taxon>Sphingobacteriales</taxon>
        <taxon>Sphingobacteriaceae</taxon>
        <taxon>Sphingobacterium</taxon>
    </lineage>
</organism>
<dbReference type="AlphaFoldDB" id="A0A2X2IRJ1"/>
<protein>
    <submittedName>
        <fullName evidence="2">Uncharacterized protein</fullName>
    </submittedName>
</protein>
<gene>
    <name evidence="2" type="ORF">NCTC11343_01416</name>
</gene>
<feature type="compositionally biased region" description="Basic residues" evidence="1">
    <location>
        <begin position="19"/>
        <end position="34"/>
    </location>
</feature>
<evidence type="ECO:0000313" key="2">
    <source>
        <dbReference type="EMBL" id="SPZ84867.1"/>
    </source>
</evidence>
<evidence type="ECO:0000313" key="3">
    <source>
        <dbReference type="Proteomes" id="UP000251241"/>
    </source>
</evidence>
<reference evidence="2 3" key="1">
    <citation type="submission" date="2018-06" db="EMBL/GenBank/DDBJ databases">
        <authorList>
            <consortium name="Pathogen Informatics"/>
            <person name="Doyle S."/>
        </authorList>
    </citation>
    <scope>NUCLEOTIDE SEQUENCE [LARGE SCALE GENOMIC DNA]</scope>
    <source>
        <strain evidence="2 3">NCTC11343</strain>
    </source>
</reference>
<dbReference type="Proteomes" id="UP000251241">
    <property type="component" value="Unassembled WGS sequence"/>
</dbReference>
<proteinExistence type="predicted"/>
<accession>A0A2X2IRJ1</accession>
<name>A0A2X2IRJ1_SPHMU</name>
<evidence type="ECO:0000256" key="1">
    <source>
        <dbReference type="SAM" id="MobiDB-lite"/>
    </source>
</evidence>
<feature type="region of interest" description="Disordered" evidence="1">
    <location>
        <begin position="1"/>
        <end position="34"/>
    </location>
</feature>
<sequence>MIDSFQTNPAKVKYSPQQTHRKKIYKGHLGRQDE</sequence>